<gene>
    <name evidence="1" type="ORF">SPARVUS_LOCUS4703884</name>
</gene>
<proteinExistence type="predicted"/>
<comment type="caution">
    <text evidence="1">The sequence shown here is derived from an EMBL/GenBank/DDBJ whole genome shotgun (WGS) entry which is preliminary data.</text>
</comment>
<sequence length="53" mass="5746">MSTHLPPLCPSIPRPPTPPCPSIHTSTLHPCTVQVYHVHSHPPLSEYATSTPP</sequence>
<reference evidence="1" key="1">
    <citation type="submission" date="2023-05" db="EMBL/GenBank/DDBJ databases">
        <authorList>
            <person name="Stuckert A."/>
        </authorList>
    </citation>
    <scope>NUCLEOTIDE SEQUENCE</scope>
</reference>
<evidence type="ECO:0000313" key="1">
    <source>
        <dbReference type="EMBL" id="CAI9557442.1"/>
    </source>
</evidence>
<dbReference type="Proteomes" id="UP001162483">
    <property type="component" value="Unassembled WGS sequence"/>
</dbReference>
<accession>A0ABN9CBI8</accession>
<keyword evidence="2" id="KW-1185">Reference proteome</keyword>
<evidence type="ECO:0000313" key="2">
    <source>
        <dbReference type="Proteomes" id="UP001162483"/>
    </source>
</evidence>
<dbReference type="EMBL" id="CATNWA010009132">
    <property type="protein sequence ID" value="CAI9557442.1"/>
    <property type="molecule type" value="Genomic_DNA"/>
</dbReference>
<name>A0ABN9CBI8_9NEOB</name>
<protein>
    <submittedName>
        <fullName evidence="1">Uncharacterized protein</fullName>
    </submittedName>
</protein>
<organism evidence="1 2">
    <name type="scientific">Staurois parvus</name>
    <dbReference type="NCBI Taxonomy" id="386267"/>
    <lineage>
        <taxon>Eukaryota</taxon>
        <taxon>Metazoa</taxon>
        <taxon>Chordata</taxon>
        <taxon>Craniata</taxon>
        <taxon>Vertebrata</taxon>
        <taxon>Euteleostomi</taxon>
        <taxon>Amphibia</taxon>
        <taxon>Batrachia</taxon>
        <taxon>Anura</taxon>
        <taxon>Neobatrachia</taxon>
        <taxon>Ranoidea</taxon>
        <taxon>Ranidae</taxon>
        <taxon>Staurois</taxon>
    </lineage>
</organism>